<keyword evidence="2" id="KW-1185">Reference proteome</keyword>
<dbReference type="OrthoDB" id="8195370at2759"/>
<protein>
    <submittedName>
        <fullName evidence="1">Uncharacterized protein</fullName>
    </submittedName>
</protein>
<sequence length="53" mass="6099">IINAEEIVEVKCLHKVAVSGLQLIDAVQNKQVSCLELQNGEIRLKRSHNYYYQ</sequence>
<feature type="non-terminal residue" evidence="1">
    <location>
        <position position="1"/>
    </location>
</feature>
<dbReference type="AlphaFoldDB" id="A0A8K0G8B3"/>
<reference evidence="1" key="1">
    <citation type="submission" date="2019-08" db="EMBL/GenBank/DDBJ databases">
        <title>The genome of the North American firefly Photinus pyralis.</title>
        <authorList>
            <consortium name="Photinus pyralis genome working group"/>
            <person name="Fallon T.R."/>
            <person name="Sander Lower S.E."/>
            <person name="Weng J.-K."/>
        </authorList>
    </citation>
    <scope>NUCLEOTIDE SEQUENCE</scope>
    <source>
        <strain evidence="1">TRF0915ILg1</strain>
        <tissue evidence="1">Whole body</tissue>
    </source>
</reference>
<name>A0A8K0G8B3_IGNLU</name>
<evidence type="ECO:0000313" key="2">
    <source>
        <dbReference type="Proteomes" id="UP000801492"/>
    </source>
</evidence>
<evidence type="ECO:0000313" key="1">
    <source>
        <dbReference type="EMBL" id="KAF2889844.1"/>
    </source>
</evidence>
<proteinExistence type="predicted"/>
<dbReference type="EMBL" id="VTPC01061746">
    <property type="protein sequence ID" value="KAF2889844.1"/>
    <property type="molecule type" value="Genomic_DNA"/>
</dbReference>
<accession>A0A8K0G8B3</accession>
<comment type="caution">
    <text evidence="1">The sequence shown here is derived from an EMBL/GenBank/DDBJ whole genome shotgun (WGS) entry which is preliminary data.</text>
</comment>
<gene>
    <name evidence="1" type="ORF">ILUMI_16329</name>
</gene>
<dbReference type="Proteomes" id="UP000801492">
    <property type="component" value="Unassembled WGS sequence"/>
</dbReference>
<organism evidence="1 2">
    <name type="scientific">Ignelater luminosus</name>
    <name type="common">Cucubano</name>
    <name type="synonym">Pyrophorus luminosus</name>
    <dbReference type="NCBI Taxonomy" id="2038154"/>
    <lineage>
        <taxon>Eukaryota</taxon>
        <taxon>Metazoa</taxon>
        <taxon>Ecdysozoa</taxon>
        <taxon>Arthropoda</taxon>
        <taxon>Hexapoda</taxon>
        <taxon>Insecta</taxon>
        <taxon>Pterygota</taxon>
        <taxon>Neoptera</taxon>
        <taxon>Endopterygota</taxon>
        <taxon>Coleoptera</taxon>
        <taxon>Polyphaga</taxon>
        <taxon>Elateriformia</taxon>
        <taxon>Elateroidea</taxon>
        <taxon>Elateridae</taxon>
        <taxon>Agrypninae</taxon>
        <taxon>Pyrophorini</taxon>
        <taxon>Ignelater</taxon>
    </lineage>
</organism>
<feature type="non-terminal residue" evidence="1">
    <location>
        <position position="53"/>
    </location>
</feature>